<feature type="compositionally biased region" description="Pro residues" evidence="1">
    <location>
        <begin position="526"/>
        <end position="536"/>
    </location>
</feature>
<organism evidence="3 4">
    <name type="scientific">Camelina sativa</name>
    <name type="common">False flax</name>
    <name type="synonym">Myagrum sativum</name>
    <dbReference type="NCBI Taxonomy" id="90675"/>
    <lineage>
        <taxon>Eukaryota</taxon>
        <taxon>Viridiplantae</taxon>
        <taxon>Streptophyta</taxon>
        <taxon>Embryophyta</taxon>
        <taxon>Tracheophyta</taxon>
        <taxon>Spermatophyta</taxon>
        <taxon>Magnoliopsida</taxon>
        <taxon>eudicotyledons</taxon>
        <taxon>Gunneridae</taxon>
        <taxon>Pentapetalae</taxon>
        <taxon>rosids</taxon>
        <taxon>malvids</taxon>
        <taxon>Brassicales</taxon>
        <taxon>Brassicaceae</taxon>
        <taxon>Camelineae</taxon>
        <taxon>Camelina</taxon>
    </lineage>
</organism>
<dbReference type="Proteomes" id="UP000694864">
    <property type="component" value="Chromosome 15"/>
</dbReference>
<feature type="compositionally biased region" description="Basic and acidic residues" evidence="1">
    <location>
        <begin position="200"/>
        <end position="210"/>
    </location>
</feature>
<sequence>MNPRLQDMKSLLFMLPRIWHLEGKVVGADLGLGKFQFDFDDEEDITEVLKMEPFHFDRWMLSMVRWSPTVDPEYPSDITFWVRVIGVPFQFWAEPIFRSIGEDLGRVVAVDIDGGRVRVIVNGFKPLCFDTVIEFYNGEETFVSLQFERLFGYCKRCFSMCHASDHCPLLEAAKPVPVPIAPVEEELVRPVQSYKGAATSDRRKDKEKVTEGSGGAQNSDQQRSHKPRHASGNKGRAGGDYGEPFVKPRSAPSYGQVDENRHMARVAADVLASVGVPPEPQAQGEQGSSKGSTEQVLIGQDMGVRPQPPKRVRQPLFQDTNLAVVGDQVLALQTEPGGVTSETVDESTAPASRPPATTFQAAQEVVGSKSSGSLSQIVEGLDVGRENTPAAVVIPEDNYVQMVGPVASETSDSPALKEEGSANGGSGIPIDGPSVFPTVSDEELVESGDDHMDISDPTDASSSSNSLVDKGRKTKTSLALKETASKKLNVYLRATPKKRPAPKSNDLGGEGPNPKNQDKEKGPPGGSKPPKPQSNK</sequence>
<feature type="region of interest" description="Disordered" evidence="1">
    <location>
        <begin position="276"/>
        <end position="312"/>
    </location>
</feature>
<feature type="compositionally biased region" description="Polar residues" evidence="1">
    <location>
        <begin position="283"/>
        <end position="295"/>
    </location>
</feature>
<accession>A0ABM1R1K8</accession>
<dbReference type="InterPro" id="IPR025558">
    <property type="entry name" value="DUF4283"/>
</dbReference>
<keyword evidence="3" id="KW-1185">Reference proteome</keyword>
<gene>
    <name evidence="4" type="primary">LOC109129331</name>
</gene>
<proteinExistence type="predicted"/>
<reference evidence="3" key="1">
    <citation type="journal article" date="2014" name="Nat. Commun.">
        <title>The emerging biofuel crop Camelina sativa retains a highly undifferentiated hexaploid genome structure.</title>
        <authorList>
            <person name="Kagale S."/>
            <person name="Koh C."/>
            <person name="Nixon J."/>
            <person name="Bollina V."/>
            <person name="Clarke W.E."/>
            <person name="Tuteja R."/>
            <person name="Spillane C."/>
            <person name="Robinson S.J."/>
            <person name="Links M.G."/>
            <person name="Clarke C."/>
            <person name="Higgins E.E."/>
            <person name="Huebert T."/>
            <person name="Sharpe A.G."/>
            <person name="Parkin I.A."/>
        </authorList>
    </citation>
    <scope>NUCLEOTIDE SEQUENCE [LARGE SCALE GENOMIC DNA]</scope>
    <source>
        <strain evidence="3">cv. DH55</strain>
    </source>
</reference>
<reference evidence="4" key="2">
    <citation type="submission" date="2025-08" db="UniProtKB">
        <authorList>
            <consortium name="RefSeq"/>
        </authorList>
    </citation>
    <scope>IDENTIFICATION</scope>
    <source>
        <tissue evidence="4">Leaf</tissue>
    </source>
</reference>
<evidence type="ECO:0000313" key="3">
    <source>
        <dbReference type="Proteomes" id="UP000694864"/>
    </source>
</evidence>
<feature type="region of interest" description="Disordered" evidence="1">
    <location>
        <begin position="335"/>
        <end position="356"/>
    </location>
</feature>
<evidence type="ECO:0000256" key="1">
    <source>
        <dbReference type="SAM" id="MobiDB-lite"/>
    </source>
</evidence>
<evidence type="ECO:0000259" key="2">
    <source>
        <dbReference type="Pfam" id="PF14111"/>
    </source>
</evidence>
<dbReference type="RefSeq" id="XP_019092896.1">
    <property type="nucleotide sequence ID" value="XM_019237351.1"/>
</dbReference>
<evidence type="ECO:0000313" key="4">
    <source>
        <dbReference type="RefSeq" id="XP_019092896.1"/>
    </source>
</evidence>
<dbReference type="Pfam" id="PF14111">
    <property type="entry name" value="DUF4283"/>
    <property type="match status" value="1"/>
</dbReference>
<dbReference type="PANTHER" id="PTHR31286">
    <property type="entry name" value="GLYCINE-RICH CELL WALL STRUCTURAL PROTEIN 1.8-LIKE"/>
    <property type="match status" value="1"/>
</dbReference>
<feature type="region of interest" description="Disordered" evidence="1">
    <location>
        <begin position="192"/>
        <end position="257"/>
    </location>
</feature>
<feature type="domain" description="DUF4283" evidence="2">
    <location>
        <begin position="4"/>
        <end position="73"/>
    </location>
</feature>
<dbReference type="InterPro" id="IPR040256">
    <property type="entry name" value="At4g02000-like"/>
</dbReference>
<dbReference type="GeneID" id="109129331"/>
<protein>
    <submittedName>
        <fullName evidence="4">Uncharacterized protein LOC109129331</fullName>
    </submittedName>
</protein>
<feature type="region of interest" description="Disordered" evidence="1">
    <location>
        <begin position="404"/>
        <end position="536"/>
    </location>
</feature>
<name>A0ABM1R1K8_CAMSA</name>
<dbReference type="PANTHER" id="PTHR31286:SF178">
    <property type="entry name" value="DUF4283 DOMAIN-CONTAINING PROTEIN"/>
    <property type="match status" value="1"/>
</dbReference>